<keyword evidence="3" id="KW-1185">Reference proteome</keyword>
<comment type="caution">
    <text evidence="2">The sequence shown here is derived from an EMBL/GenBank/DDBJ whole genome shotgun (WGS) entry which is preliminary data.</text>
</comment>
<evidence type="ECO:0000313" key="3">
    <source>
        <dbReference type="Proteomes" id="UP000005561"/>
    </source>
</evidence>
<protein>
    <recommendedName>
        <fullName evidence="4">DUF4194 domain-containing protein</fullName>
    </recommendedName>
</protein>
<reference evidence="2" key="1">
    <citation type="submission" date="2009-07" db="EMBL/GenBank/DDBJ databases">
        <authorList>
            <person name="Weinstock G."/>
            <person name="Sodergren E."/>
            <person name="Clifton S."/>
            <person name="Fulton L."/>
            <person name="Fulton B."/>
            <person name="Courtney L."/>
            <person name="Fronick C."/>
            <person name="Harrison M."/>
            <person name="Strong C."/>
            <person name="Farmer C."/>
            <person name="Delahaunty K."/>
            <person name="Markovic C."/>
            <person name="Hall O."/>
            <person name="Minx P."/>
            <person name="Tomlinson C."/>
            <person name="Mitreva M."/>
            <person name="Nelson J."/>
            <person name="Hou S."/>
            <person name="Wollam A."/>
            <person name="Pepin K.H."/>
            <person name="Johnson M."/>
            <person name="Bhonagiri V."/>
            <person name="Nash W.E."/>
            <person name="Warren W."/>
            <person name="Chinwalla A."/>
            <person name="Mardis E.R."/>
            <person name="Wilson R.K."/>
        </authorList>
    </citation>
    <scope>NUCLEOTIDE SEQUENCE [LARGE SCALE GENOMIC DNA]</scope>
    <source>
        <strain evidence="2">DSM 14469</strain>
    </source>
</reference>
<sequence length="216" mass="25181">MSDINLQITVKEDNFILFKRCIRRLLESTFLLKEKEERLYAFLAKESNRQDVSDYLRMIGYDVLVDEKCELAMLTVNEADAETVGLKRANIVTFSGIQYHLLLALWETYLENLGYDESVFITRGDLIDKLKSFGLQLVSAELKAAFKLFKKYNLIDYDEEENGEDAKIRLYPSLQFGWDIPQFKAVADEYLHTEDEEEENENPPEAETENFGEDDE</sequence>
<feature type="compositionally biased region" description="Acidic residues" evidence="1">
    <location>
        <begin position="194"/>
        <end position="216"/>
    </location>
</feature>
<feature type="region of interest" description="Disordered" evidence="1">
    <location>
        <begin position="190"/>
        <end position="216"/>
    </location>
</feature>
<accession>C6LAQ2</accession>
<gene>
    <name evidence="2" type="ORF">BRYFOR_05696</name>
</gene>
<organism evidence="2 3">
    <name type="scientific">Marvinbryantia formatexigens DSM 14469</name>
    <dbReference type="NCBI Taxonomy" id="478749"/>
    <lineage>
        <taxon>Bacteria</taxon>
        <taxon>Bacillati</taxon>
        <taxon>Bacillota</taxon>
        <taxon>Clostridia</taxon>
        <taxon>Lachnospirales</taxon>
        <taxon>Lachnospiraceae</taxon>
        <taxon>Marvinbryantia</taxon>
    </lineage>
</organism>
<dbReference type="EMBL" id="ACCL02000003">
    <property type="protein sequence ID" value="EET62033.1"/>
    <property type="molecule type" value="Genomic_DNA"/>
</dbReference>
<proteinExistence type="predicted"/>
<dbReference type="InterPro" id="IPR025449">
    <property type="entry name" value="JetB"/>
</dbReference>
<dbReference type="AlphaFoldDB" id="C6LAQ2"/>
<dbReference type="Pfam" id="PF13835">
    <property type="entry name" value="DUF4194"/>
    <property type="match status" value="1"/>
</dbReference>
<evidence type="ECO:0000313" key="2">
    <source>
        <dbReference type="EMBL" id="EET62033.1"/>
    </source>
</evidence>
<evidence type="ECO:0000256" key="1">
    <source>
        <dbReference type="SAM" id="MobiDB-lite"/>
    </source>
</evidence>
<dbReference type="OrthoDB" id="2042817at2"/>
<name>C6LAQ2_9FIRM</name>
<dbReference type="RefSeq" id="WP_006860494.1">
    <property type="nucleotide sequence ID" value="NZ_ACCL02000003.1"/>
</dbReference>
<dbReference type="STRING" id="168384.SAMN05660368_03880"/>
<dbReference type="eggNOG" id="ENOG502ZFW0">
    <property type="taxonomic scope" value="Bacteria"/>
</dbReference>
<dbReference type="Proteomes" id="UP000005561">
    <property type="component" value="Unassembled WGS sequence"/>
</dbReference>
<evidence type="ECO:0008006" key="4">
    <source>
        <dbReference type="Google" id="ProtNLM"/>
    </source>
</evidence>